<reference evidence="2" key="1">
    <citation type="submission" date="2017-05" db="UniProtKB">
        <authorList>
            <consortium name="EnsemblMetazoa"/>
        </authorList>
    </citation>
    <scope>IDENTIFICATION</scope>
</reference>
<accession>A0A1X7T1F4</accession>
<organism evidence="2">
    <name type="scientific">Amphimedon queenslandica</name>
    <name type="common">Sponge</name>
    <dbReference type="NCBI Taxonomy" id="400682"/>
    <lineage>
        <taxon>Eukaryota</taxon>
        <taxon>Metazoa</taxon>
        <taxon>Porifera</taxon>
        <taxon>Demospongiae</taxon>
        <taxon>Heteroscleromorpha</taxon>
        <taxon>Haplosclerida</taxon>
        <taxon>Niphatidae</taxon>
        <taxon>Amphimedon</taxon>
    </lineage>
</organism>
<feature type="coiled-coil region" evidence="1">
    <location>
        <begin position="16"/>
        <end position="43"/>
    </location>
</feature>
<dbReference type="EnsemblMetazoa" id="Aqu2.1.08280_001">
    <property type="protein sequence ID" value="Aqu2.1.08280_001"/>
    <property type="gene ID" value="Aqu2.1.08280"/>
</dbReference>
<keyword evidence="1" id="KW-0175">Coiled coil</keyword>
<dbReference type="OrthoDB" id="5988461at2759"/>
<dbReference type="AlphaFoldDB" id="A0A1X7T1F4"/>
<evidence type="ECO:0000313" key="2">
    <source>
        <dbReference type="EnsemblMetazoa" id="Aqu2.1.08280_001"/>
    </source>
</evidence>
<sequence>MVDINRSDVVSKDSVIQSLQDDNLALRSELEEKEEVINELLTTLNNVTYHPPSNTGKSIDEVGERQRRRKLMTLREASKKALWFLDSFNIDVQSIIVKTRNNEFYHELSMLHPSLPRLCAVKARRSNISSNVPILRLPKPHSGCYRSLKEYLAEILMKKKSYLCHVVRQRSYKTLKEGFAPVIDDINDLIEKSVIEVNGIDVTLDVIFGGDYKTIRCSESNGIATFI</sequence>
<evidence type="ECO:0000256" key="1">
    <source>
        <dbReference type="SAM" id="Coils"/>
    </source>
</evidence>
<protein>
    <submittedName>
        <fullName evidence="2">Uncharacterized protein</fullName>
    </submittedName>
</protein>
<name>A0A1X7T1F4_AMPQE</name>
<dbReference type="InParanoid" id="A0A1X7T1F4"/>
<proteinExistence type="predicted"/>